<sequence>MRARRPLAALAPAAALVAALVAGCGEPAAPAPAGPAGGPSGTAAASPAVVPITVTVRGGRVTPEPGRITVDRGARVRITVTSDAPDEFHLHGYDRALDLRPGSPAVLELTCDVPGVFEAELHHSGARVFELQVG</sequence>
<dbReference type="EMBL" id="JACJII010000001">
    <property type="protein sequence ID" value="MBA9005771.1"/>
    <property type="molecule type" value="Genomic_DNA"/>
</dbReference>
<dbReference type="SUPFAM" id="SSF49503">
    <property type="entry name" value="Cupredoxins"/>
    <property type="match status" value="1"/>
</dbReference>
<feature type="chain" id="PRO_5039630378" description="EfeO-type cupredoxin-like domain-containing protein" evidence="1">
    <location>
        <begin position="25"/>
        <end position="134"/>
    </location>
</feature>
<reference evidence="2 3" key="1">
    <citation type="submission" date="2020-08" db="EMBL/GenBank/DDBJ databases">
        <title>Sequencing the genomes of 1000 actinobacteria strains.</title>
        <authorList>
            <person name="Klenk H.-P."/>
        </authorList>
    </citation>
    <scope>NUCLEOTIDE SEQUENCE [LARGE SCALE GENOMIC DNA]</scope>
    <source>
        <strain evidence="2 3">DSM 45823</strain>
    </source>
</reference>
<gene>
    <name evidence="2" type="ORF">HNR21_004653</name>
</gene>
<keyword evidence="1" id="KW-0732">Signal</keyword>
<dbReference type="Proteomes" id="UP000539313">
    <property type="component" value="Unassembled WGS sequence"/>
</dbReference>
<protein>
    <recommendedName>
        <fullName evidence="4">EfeO-type cupredoxin-like domain-containing protein</fullName>
    </recommendedName>
</protein>
<evidence type="ECO:0000313" key="2">
    <source>
        <dbReference type="EMBL" id="MBA9005771.1"/>
    </source>
</evidence>
<dbReference type="AlphaFoldDB" id="A0A7W3N1E6"/>
<keyword evidence="3" id="KW-1185">Reference proteome</keyword>
<dbReference type="RefSeq" id="WP_182706852.1">
    <property type="nucleotide sequence ID" value="NZ_JACJII010000001.1"/>
</dbReference>
<dbReference type="Gene3D" id="2.60.40.420">
    <property type="entry name" value="Cupredoxins - blue copper proteins"/>
    <property type="match status" value="1"/>
</dbReference>
<evidence type="ECO:0000256" key="1">
    <source>
        <dbReference type="SAM" id="SignalP"/>
    </source>
</evidence>
<dbReference type="InterPro" id="IPR008972">
    <property type="entry name" value="Cupredoxin"/>
</dbReference>
<accession>A0A7W3N1E6</accession>
<comment type="caution">
    <text evidence="2">The sequence shown here is derived from an EMBL/GenBank/DDBJ whole genome shotgun (WGS) entry which is preliminary data.</text>
</comment>
<evidence type="ECO:0008006" key="4">
    <source>
        <dbReference type="Google" id="ProtNLM"/>
    </source>
</evidence>
<organism evidence="2 3">
    <name type="scientific">Thermomonospora cellulosilytica</name>
    <dbReference type="NCBI Taxonomy" id="1411118"/>
    <lineage>
        <taxon>Bacteria</taxon>
        <taxon>Bacillati</taxon>
        <taxon>Actinomycetota</taxon>
        <taxon>Actinomycetes</taxon>
        <taxon>Streptosporangiales</taxon>
        <taxon>Thermomonosporaceae</taxon>
        <taxon>Thermomonospora</taxon>
    </lineage>
</organism>
<feature type="signal peptide" evidence="1">
    <location>
        <begin position="1"/>
        <end position="24"/>
    </location>
</feature>
<evidence type="ECO:0000313" key="3">
    <source>
        <dbReference type="Proteomes" id="UP000539313"/>
    </source>
</evidence>
<dbReference type="PROSITE" id="PS51257">
    <property type="entry name" value="PROKAR_LIPOPROTEIN"/>
    <property type="match status" value="1"/>
</dbReference>
<proteinExistence type="predicted"/>
<name>A0A7W3N1E6_9ACTN</name>